<dbReference type="HOGENOM" id="CLU_042529_14_2_0"/>
<evidence type="ECO:0000313" key="15">
    <source>
        <dbReference type="Proteomes" id="UP000007382"/>
    </source>
</evidence>
<dbReference type="PROSITE" id="PS51352">
    <property type="entry name" value="THIOREDOXIN_2"/>
    <property type="match status" value="1"/>
</dbReference>
<feature type="domain" description="Thioredoxin" evidence="13">
    <location>
        <begin position="46"/>
        <end position="193"/>
    </location>
</feature>
<sequence length="202" mass="22818">MERYFKNRKIASVKKIRVVMTMIATVFIILTGISLPIHKAFAEQAASEGMPAPNFIGKDQDGDTHKLSDYRHQWLILYFFPKADTPGCTTEACTFRDGIMKLKKIGASVVGVSMDDRESQEHFAKKYHIPFPLLADHTGTIAKAYGAAGGFLGFDHRYTFLIDPQGKIAKRYLDVDPDRHSKQVLEDIRKLQSQKRNTHSST</sequence>
<keyword evidence="8" id="KW-0676">Redox-active center</keyword>
<dbReference type="PROSITE" id="PS00599">
    <property type="entry name" value="AA_TRANSFER_CLASS_2"/>
    <property type="match status" value="1"/>
</dbReference>
<dbReference type="RefSeq" id="WP_014449022.1">
    <property type="nucleotide sequence ID" value="NC_017094.1"/>
</dbReference>
<dbReference type="InterPro" id="IPR036249">
    <property type="entry name" value="Thioredoxin-like_sf"/>
</dbReference>
<dbReference type="GO" id="GO:0034599">
    <property type="term" value="P:cellular response to oxidative stress"/>
    <property type="evidence" value="ECO:0007669"/>
    <property type="project" value="TreeGrafter"/>
</dbReference>
<evidence type="ECO:0000256" key="1">
    <source>
        <dbReference type="ARBA" id="ARBA00003330"/>
    </source>
</evidence>
<evidence type="ECO:0000256" key="12">
    <source>
        <dbReference type="ARBA" id="ARBA00049091"/>
    </source>
</evidence>
<evidence type="ECO:0000256" key="7">
    <source>
        <dbReference type="ARBA" id="ARBA00023157"/>
    </source>
</evidence>
<dbReference type="Pfam" id="PF00578">
    <property type="entry name" value="AhpC-TSA"/>
    <property type="match status" value="1"/>
</dbReference>
<dbReference type="EC" id="1.11.1.24" evidence="3"/>
<evidence type="ECO:0000256" key="11">
    <source>
        <dbReference type="ARBA" id="ARBA00042639"/>
    </source>
</evidence>
<dbReference type="PANTHER" id="PTHR42801:SF4">
    <property type="entry name" value="AHPC_TSA FAMILY PROTEIN"/>
    <property type="match status" value="1"/>
</dbReference>
<gene>
    <name evidence="14" type="ordered locus">LFE_0821</name>
</gene>
<keyword evidence="7" id="KW-1015">Disulfide bond</keyword>
<keyword evidence="5" id="KW-0049">Antioxidant</keyword>
<dbReference type="InterPro" id="IPR050924">
    <property type="entry name" value="Peroxiredoxin_BCP/PrxQ"/>
</dbReference>
<dbReference type="InterPro" id="IPR001917">
    <property type="entry name" value="Aminotrans_II_pyridoxalP_BS"/>
</dbReference>
<evidence type="ECO:0000256" key="3">
    <source>
        <dbReference type="ARBA" id="ARBA00013017"/>
    </source>
</evidence>
<dbReference type="PATRIC" id="fig|1162668.3.peg.960"/>
<dbReference type="KEGG" id="lfc:LFE_0821"/>
<keyword evidence="4" id="KW-0575">Peroxidase</keyword>
<dbReference type="SUPFAM" id="SSF52833">
    <property type="entry name" value="Thioredoxin-like"/>
    <property type="match status" value="1"/>
</dbReference>
<dbReference type="EMBL" id="AP012342">
    <property type="protein sequence ID" value="BAM06531.1"/>
    <property type="molecule type" value="Genomic_DNA"/>
</dbReference>
<proteinExistence type="inferred from homology"/>
<name>I0IMN2_LEPFC</name>
<dbReference type="Proteomes" id="UP000007382">
    <property type="component" value="Chromosome"/>
</dbReference>
<dbReference type="FunFam" id="3.40.30.10:FF:000007">
    <property type="entry name" value="Thioredoxin-dependent thiol peroxidase"/>
    <property type="match status" value="1"/>
</dbReference>
<dbReference type="AlphaFoldDB" id="I0IMN2"/>
<evidence type="ECO:0000313" key="14">
    <source>
        <dbReference type="EMBL" id="BAM06531.1"/>
    </source>
</evidence>
<comment type="subunit">
    <text evidence="2">Monomer.</text>
</comment>
<evidence type="ECO:0000256" key="4">
    <source>
        <dbReference type="ARBA" id="ARBA00022559"/>
    </source>
</evidence>
<dbReference type="PANTHER" id="PTHR42801">
    <property type="entry name" value="THIOREDOXIN-DEPENDENT PEROXIDE REDUCTASE"/>
    <property type="match status" value="1"/>
</dbReference>
<comment type="similarity">
    <text evidence="10">Belongs to the peroxiredoxin family. BCP/PrxQ subfamily.</text>
</comment>
<evidence type="ECO:0000256" key="8">
    <source>
        <dbReference type="ARBA" id="ARBA00023284"/>
    </source>
</evidence>
<dbReference type="InterPro" id="IPR000866">
    <property type="entry name" value="AhpC/TSA"/>
</dbReference>
<dbReference type="OrthoDB" id="9812811at2"/>
<dbReference type="Gene3D" id="3.40.30.10">
    <property type="entry name" value="Glutaredoxin"/>
    <property type="match status" value="1"/>
</dbReference>
<evidence type="ECO:0000256" key="9">
    <source>
        <dbReference type="ARBA" id="ARBA00032824"/>
    </source>
</evidence>
<reference evidence="14 15" key="1">
    <citation type="journal article" date="2012" name="J. Bacteriol.">
        <title>Complete Genome Sequence of Leptospirillum ferrooxidans Strain C2-3, Isolated from a Fresh Volcanic Ash Deposit on the Island of Miyake, Japan.</title>
        <authorList>
            <person name="Fujimura R."/>
            <person name="Sato Y."/>
            <person name="Nishizawa T."/>
            <person name="Oshima K."/>
            <person name="Kim S.-W."/>
            <person name="Hattori M."/>
            <person name="Kamijo T."/>
            <person name="Ohta H."/>
        </authorList>
    </citation>
    <scope>NUCLEOTIDE SEQUENCE [LARGE SCALE GENOMIC DNA]</scope>
    <source>
        <strain evidence="14 15">C2-3</strain>
    </source>
</reference>
<evidence type="ECO:0000256" key="2">
    <source>
        <dbReference type="ARBA" id="ARBA00011245"/>
    </source>
</evidence>
<dbReference type="eggNOG" id="COG1225">
    <property type="taxonomic scope" value="Bacteria"/>
</dbReference>
<dbReference type="CDD" id="cd03017">
    <property type="entry name" value="PRX_BCP"/>
    <property type="match status" value="1"/>
</dbReference>
<keyword evidence="6" id="KW-0560">Oxidoreductase</keyword>
<dbReference type="GO" id="GO:0008379">
    <property type="term" value="F:thioredoxin peroxidase activity"/>
    <property type="evidence" value="ECO:0007669"/>
    <property type="project" value="TreeGrafter"/>
</dbReference>
<evidence type="ECO:0000256" key="5">
    <source>
        <dbReference type="ARBA" id="ARBA00022862"/>
    </source>
</evidence>
<dbReference type="GO" id="GO:0016740">
    <property type="term" value="F:transferase activity"/>
    <property type="evidence" value="ECO:0007669"/>
    <property type="project" value="InterPro"/>
</dbReference>
<keyword evidence="15" id="KW-1185">Reference proteome</keyword>
<evidence type="ECO:0000256" key="6">
    <source>
        <dbReference type="ARBA" id="ARBA00023002"/>
    </source>
</evidence>
<dbReference type="GO" id="GO:0005737">
    <property type="term" value="C:cytoplasm"/>
    <property type="evidence" value="ECO:0007669"/>
    <property type="project" value="TreeGrafter"/>
</dbReference>
<evidence type="ECO:0000256" key="10">
    <source>
        <dbReference type="ARBA" id="ARBA00038489"/>
    </source>
</evidence>
<organism evidence="14 15">
    <name type="scientific">Leptospirillum ferrooxidans (strain C2-3)</name>
    <dbReference type="NCBI Taxonomy" id="1162668"/>
    <lineage>
        <taxon>Bacteria</taxon>
        <taxon>Pseudomonadati</taxon>
        <taxon>Nitrospirota</taxon>
        <taxon>Nitrospiria</taxon>
        <taxon>Nitrospirales</taxon>
        <taxon>Nitrospiraceae</taxon>
        <taxon>Leptospirillum</taxon>
    </lineage>
</organism>
<dbReference type="InterPro" id="IPR013766">
    <property type="entry name" value="Thioredoxin_domain"/>
</dbReference>
<dbReference type="STRING" id="1162668.LFE_0821"/>
<comment type="catalytic activity">
    <reaction evidence="12">
        <text>a hydroperoxide + [thioredoxin]-dithiol = an alcohol + [thioredoxin]-disulfide + H2O</text>
        <dbReference type="Rhea" id="RHEA:62620"/>
        <dbReference type="Rhea" id="RHEA-COMP:10698"/>
        <dbReference type="Rhea" id="RHEA-COMP:10700"/>
        <dbReference type="ChEBI" id="CHEBI:15377"/>
        <dbReference type="ChEBI" id="CHEBI:29950"/>
        <dbReference type="ChEBI" id="CHEBI:30879"/>
        <dbReference type="ChEBI" id="CHEBI:35924"/>
        <dbReference type="ChEBI" id="CHEBI:50058"/>
        <dbReference type="EC" id="1.11.1.24"/>
    </reaction>
</comment>
<accession>I0IMN2</accession>
<comment type="function">
    <text evidence="1">Thiol-specific peroxidase that catalyzes the reduction of hydrogen peroxide and organic hydroperoxides to water and alcohols, respectively. Plays a role in cell protection against oxidative stress by detoxifying peroxides and as sensor of hydrogen peroxide-mediated signaling events.</text>
</comment>
<dbReference type="GO" id="GO:0045454">
    <property type="term" value="P:cell redox homeostasis"/>
    <property type="evidence" value="ECO:0007669"/>
    <property type="project" value="TreeGrafter"/>
</dbReference>
<protein>
    <recommendedName>
        <fullName evidence="3">thioredoxin-dependent peroxiredoxin</fullName>
        <ecNumber evidence="3">1.11.1.24</ecNumber>
    </recommendedName>
    <alternativeName>
        <fullName evidence="9">Thioredoxin peroxidase</fullName>
    </alternativeName>
    <alternativeName>
        <fullName evidence="11">Thioredoxin-dependent peroxiredoxin Bcp</fullName>
    </alternativeName>
</protein>
<evidence type="ECO:0000259" key="13">
    <source>
        <dbReference type="PROSITE" id="PS51352"/>
    </source>
</evidence>
<reference evidence="15" key="2">
    <citation type="submission" date="2012-03" db="EMBL/GenBank/DDBJ databases">
        <title>The complete genome sequence of the pioneer microbe on fresh volcanic deposit, Leptospirillum ferrooxidans strain C2-3.</title>
        <authorList>
            <person name="Fujimura R."/>
            <person name="Sato Y."/>
            <person name="Nishizawa T."/>
            <person name="Nanba K."/>
            <person name="Oshima K."/>
            <person name="Hattori M."/>
            <person name="Kamijo T."/>
            <person name="Ohta H."/>
        </authorList>
    </citation>
    <scope>NUCLEOTIDE SEQUENCE [LARGE SCALE GENOMIC DNA]</scope>
    <source>
        <strain evidence="15">C2-3</strain>
    </source>
</reference>